<sequence length="101" mass="10554">MAMQQAHAALSFCPSSSPLSYNAATAYVRLLRQQLTTSSKKASTASWSASSTATSSSTSKFDSASLTGAALIAILRACVPSISENQVLHQARRVQPPARPA</sequence>
<keyword evidence="3" id="KW-1185">Reference proteome</keyword>
<feature type="region of interest" description="Disordered" evidence="1">
    <location>
        <begin position="38"/>
        <end position="62"/>
    </location>
</feature>
<reference evidence="2 3" key="1">
    <citation type="journal article" date="2016" name="Mol. Biol. Evol.">
        <title>Comparative Genomics of Early-Diverging Mushroom-Forming Fungi Provides Insights into the Origins of Lignocellulose Decay Capabilities.</title>
        <authorList>
            <person name="Nagy L.G."/>
            <person name="Riley R."/>
            <person name="Tritt A."/>
            <person name="Adam C."/>
            <person name="Daum C."/>
            <person name="Floudas D."/>
            <person name="Sun H."/>
            <person name="Yadav J.S."/>
            <person name="Pangilinan J."/>
            <person name="Larsson K.H."/>
            <person name="Matsuura K."/>
            <person name="Barry K."/>
            <person name="Labutti K."/>
            <person name="Kuo R."/>
            <person name="Ohm R.A."/>
            <person name="Bhattacharya S.S."/>
            <person name="Shirouzu T."/>
            <person name="Yoshinaga Y."/>
            <person name="Martin F.M."/>
            <person name="Grigoriev I.V."/>
            <person name="Hibbett D.S."/>
        </authorList>
    </citation>
    <scope>NUCLEOTIDE SEQUENCE [LARGE SCALE GENOMIC DNA]</scope>
    <source>
        <strain evidence="2 3">CBS 109695</strain>
    </source>
</reference>
<accession>A0A165XR27</accession>
<evidence type="ECO:0000256" key="1">
    <source>
        <dbReference type="SAM" id="MobiDB-lite"/>
    </source>
</evidence>
<name>A0A165XR27_9AGAM</name>
<evidence type="ECO:0000313" key="2">
    <source>
        <dbReference type="EMBL" id="KZP08806.1"/>
    </source>
</evidence>
<dbReference type="AlphaFoldDB" id="A0A165XR27"/>
<dbReference type="EMBL" id="KV417713">
    <property type="protein sequence ID" value="KZP08806.1"/>
    <property type="molecule type" value="Genomic_DNA"/>
</dbReference>
<gene>
    <name evidence="2" type="ORF">FIBSPDRAFT_252463</name>
</gene>
<evidence type="ECO:0000313" key="3">
    <source>
        <dbReference type="Proteomes" id="UP000076532"/>
    </source>
</evidence>
<dbReference type="Proteomes" id="UP000076532">
    <property type="component" value="Unassembled WGS sequence"/>
</dbReference>
<organism evidence="2 3">
    <name type="scientific">Athelia psychrophila</name>
    <dbReference type="NCBI Taxonomy" id="1759441"/>
    <lineage>
        <taxon>Eukaryota</taxon>
        <taxon>Fungi</taxon>
        <taxon>Dikarya</taxon>
        <taxon>Basidiomycota</taxon>
        <taxon>Agaricomycotina</taxon>
        <taxon>Agaricomycetes</taxon>
        <taxon>Agaricomycetidae</taxon>
        <taxon>Atheliales</taxon>
        <taxon>Atheliaceae</taxon>
        <taxon>Athelia</taxon>
    </lineage>
</organism>
<protein>
    <submittedName>
        <fullName evidence="2">Uncharacterized protein</fullName>
    </submittedName>
</protein>
<proteinExistence type="predicted"/>